<dbReference type="PANTHER" id="PTHR10900">
    <property type="entry name" value="PERIOSTIN-RELATED"/>
    <property type="match status" value="1"/>
</dbReference>
<accession>A0ABU1ID12</accession>
<organism evidence="3 4">
    <name type="scientific">Paracidovorax wautersii</name>
    <dbReference type="NCBI Taxonomy" id="1177982"/>
    <lineage>
        <taxon>Bacteria</taxon>
        <taxon>Pseudomonadati</taxon>
        <taxon>Pseudomonadota</taxon>
        <taxon>Betaproteobacteria</taxon>
        <taxon>Burkholderiales</taxon>
        <taxon>Comamonadaceae</taxon>
        <taxon>Paracidovorax</taxon>
    </lineage>
</organism>
<dbReference type="Gene3D" id="2.30.180.10">
    <property type="entry name" value="FAS1 domain"/>
    <property type="match status" value="1"/>
</dbReference>
<feature type="domain" description="FAS1" evidence="2">
    <location>
        <begin position="28"/>
        <end position="157"/>
    </location>
</feature>
<feature type="signal peptide" evidence="1">
    <location>
        <begin position="1"/>
        <end position="23"/>
    </location>
</feature>
<sequence length="162" mass="16559">MFRRNALQSVLILATAALLGACASAPTSRTLSGTVADTKGLSTFQQLVAEAGLAGTLEGAAPYTVFAPSDAAFQAVPAKTLAALKADKAQLKAVLSYHIVPGALAAADLKAGNLKTLQGANVAVSRAGTFVTVEDAMVEQADLRASNGVMHVIDRVLMPPKK</sequence>
<dbReference type="RefSeq" id="WP_309829460.1">
    <property type="nucleotide sequence ID" value="NZ_JAVIZX010000001.1"/>
</dbReference>
<dbReference type="PROSITE" id="PS50213">
    <property type="entry name" value="FAS1"/>
    <property type="match status" value="1"/>
</dbReference>
<dbReference type="InterPro" id="IPR050904">
    <property type="entry name" value="Adhesion/Biosynth-related"/>
</dbReference>
<evidence type="ECO:0000256" key="1">
    <source>
        <dbReference type="SAM" id="SignalP"/>
    </source>
</evidence>
<dbReference type="Proteomes" id="UP001267710">
    <property type="component" value="Unassembled WGS sequence"/>
</dbReference>
<comment type="caution">
    <text evidence="3">The sequence shown here is derived from an EMBL/GenBank/DDBJ whole genome shotgun (WGS) entry which is preliminary data.</text>
</comment>
<name>A0ABU1ID12_9BURK</name>
<dbReference type="Pfam" id="PF02469">
    <property type="entry name" value="Fasciclin"/>
    <property type="match status" value="1"/>
</dbReference>
<dbReference type="InterPro" id="IPR036378">
    <property type="entry name" value="FAS1_dom_sf"/>
</dbReference>
<dbReference type="EMBL" id="JAVIZX010000001">
    <property type="protein sequence ID" value="MDR6215114.1"/>
    <property type="molecule type" value="Genomic_DNA"/>
</dbReference>
<dbReference type="SUPFAM" id="SSF82153">
    <property type="entry name" value="FAS1 domain"/>
    <property type="match status" value="1"/>
</dbReference>
<reference evidence="3 4" key="1">
    <citation type="submission" date="2023-08" db="EMBL/GenBank/DDBJ databases">
        <title>Functional and genomic diversity of the sorghum phyllosphere microbiome.</title>
        <authorList>
            <person name="Shade A."/>
        </authorList>
    </citation>
    <scope>NUCLEOTIDE SEQUENCE [LARGE SCALE GENOMIC DNA]</scope>
    <source>
        <strain evidence="3 4">SORGH_AS_0335</strain>
    </source>
</reference>
<gene>
    <name evidence="3" type="ORF">QE399_002803</name>
</gene>
<dbReference type="PANTHER" id="PTHR10900:SF77">
    <property type="entry name" value="FI19380P1"/>
    <property type="match status" value="1"/>
</dbReference>
<dbReference type="PROSITE" id="PS51257">
    <property type="entry name" value="PROKAR_LIPOPROTEIN"/>
    <property type="match status" value="1"/>
</dbReference>
<evidence type="ECO:0000313" key="3">
    <source>
        <dbReference type="EMBL" id="MDR6215114.1"/>
    </source>
</evidence>
<dbReference type="SMART" id="SM00554">
    <property type="entry name" value="FAS1"/>
    <property type="match status" value="1"/>
</dbReference>
<evidence type="ECO:0000313" key="4">
    <source>
        <dbReference type="Proteomes" id="UP001267710"/>
    </source>
</evidence>
<keyword evidence="4" id="KW-1185">Reference proteome</keyword>
<evidence type="ECO:0000259" key="2">
    <source>
        <dbReference type="PROSITE" id="PS50213"/>
    </source>
</evidence>
<feature type="chain" id="PRO_5047493749" evidence="1">
    <location>
        <begin position="24"/>
        <end position="162"/>
    </location>
</feature>
<dbReference type="InterPro" id="IPR000782">
    <property type="entry name" value="FAS1_domain"/>
</dbReference>
<keyword evidence="1" id="KW-0732">Signal</keyword>
<protein>
    <submittedName>
        <fullName evidence="3">Surface protein with fasciclin (FAS1) repeats</fullName>
    </submittedName>
</protein>
<proteinExistence type="predicted"/>